<proteinExistence type="predicted"/>
<keyword evidence="2" id="KW-1185">Reference proteome</keyword>
<dbReference type="EMBL" id="QAOQ01000005">
    <property type="protein sequence ID" value="PTQ95662.1"/>
    <property type="molecule type" value="Genomic_DNA"/>
</dbReference>
<dbReference type="AlphaFoldDB" id="A0A2T5J8A0"/>
<dbReference type="Proteomes" id="UP000244168">
    <property type="component" value="Unassembled WGS sequence"/>
</dbReference>
<dbReference type="RefSeq" id="WP_107829163.1">
    <property type="nucleotide sequence ID" value="NZ_CP160205.1"/>
</dbReference>
<sequence>MIPYGNKAGNSGVVAFEAGSGWITVRFIDGTDYTYTNASAGAANIRQMKELAASGRGLSTFISTTVKNRYESKH</sequence>
<evidence type="ECO:0000313" key="2">
    <source>
        <dbReference type="Proteomes" id="UP000244168"/>
    </source>
</evidence>
<protein>
    <recommendedName>
        <fullName evidence="3">KTSC domain-containing protein</fullName>
    </recommendedName>
</protein>
<dbReference type="OrthoDB" id="7775479at2"/>
<organism evidence="1 2">
    <name type="scientific">Mucilaginibacter yixingensis</name>
    <dbReference type="NCBI Taxonomy" id="1295612"/>
    <lineage>
        <taxon>Bacteria</taxon>
        <taxon>Pseudomonadati</taxon>
        <taxon>Bacteroidota</taxon>
        <taxon>Sphingobacteriia</taxon>
        <taxon>Sphingobacteriales</taxon>
        <taxon>Sphingobacteriaceae</taxon>
        <taxon>Mucilaginibacter</taxon>
    </lineage>
</organism>
<reference evidence="1 2" key="1">
    <citation type="submission" date="2018-04" db="EMBL/GenBank/DDBJ databases">
        <title>Genomic Encyclopedia of Archaeal and Bacterial Type Strains, Phase II (KMG-II): from individual species to whole genera.</title>
        <authorList>
            <person name="Goeker M."/>
        </authorList>
    </citation>
    <scope>NUCLEOTIDE SEQUENCE [LARGE SCALE GENOMIC DNA]</scope>
    <source>
        <strain evidence="1 2">DSM 26809</strain>
    </source>
</reference>
<evidence type="ECO:0008006" key="3">
    <source>
        <dbReference type="Google" id="ProtNLM"/>
    </source>
</evidence>
<comment type="caution">
    <text evidence="1">The sequence shown here is derived from an EMBL/GenBank/DDBJ whole genome shotgun (WGS) entry which is preliminary data.</text>
</comment>
<name>A0A2T5J8A0_9SPHI</name>
<gene>
    <name evidence="1" type="ORF">C8P68_105167</name>
</gene>
<accession>A0A2T5J8A0</accession>
<evidence type="ECO:0000313" key="1">
    <source>
        <dbReference type="EMBL" id="PTQ95662.1"/>
    </source>
</evidence>